<name>A0ABV4YPM7_9BACI</name>
<protein>
    <submittedName>
        <fullName evidence="1">Uncharacterized protein</fullName>
    </submittedName>
</protein>
<accession>A0ABV4YPM7</accession>
<dbReference type="EMBL" id="JAROBZ020000001">
    <property type="protein sequence ID" value="MFB3166782.1"/>
    <property type="molecule type" value="Genomic_DNA"/>
</dbReference>
<sequence>MNQIYYPLSYKNSVNRWLVTDTLEEQKSFKPITMDFTGDLNRWLTEGFAIFENPNRKVFIDAEKNEKKEKIDLTDVCPGKSLTVGSTTYEWNLHFPWNNKKIEKSGFWQKPTLLKTWAVTTIRSTKLQKASFKLFTCGNVVLWINGEKVLQFSPYTRNEEKSIQFEALLHEGNNEFLVLFEDLAERDALYYFQLDYLGHDELEMVLPIGEANPNDIYLLEEALSNAYFPSDVVKSGDINLIFENPLIQALNMECNLKTVWWGEKREFIRSVTPGSKSVLLGKAEDIGMANALLKLSIWYHSVVIQKDIFIQVYPESLVPANVPESILERKQEALSLIADHGNNNMHRAYALAKTGRQLDLVESIVRDTLHVINERFDCSDFYYNQLFRFWIDFRDSQLFDDSFWEECKQAILNYRYWFDEPGDDVMWYFSENHALLFHTCEFLAGQLFPNELFINANILGEVHAEKAKSRLVHWFEKYNRELLAEWNSSYYIPINLMGFLAIYDLVNDEELKNLSKKALDDTFRLMAINSYKGYLSCSQGRIYEKDLKGNYNNATTSLLWIAYGKGNLNNSTYATVSLCVSDYQPPNYNAYISLDPEESIIFKNHQGPDNFVDLYTFKNSYGLLSSAVEYRPGHRGYSEHVIHSIVSPEAVIWINHPGEEAELGTGRPSFWAGNGILPKVDQYQDIAIVHYNIDPLNDIAYTHAYFPIAAFEQTEITNNWIFGKKGDSYVALYAKNGIEQQTKGQNQNREFISRGRENTWIIRNSNVLQFADFSQFKESVLKAEIIEIQEEFKFNDPIHGVVQSSWQGPFIVDGEVQLNRNQKIEGVIEKWSLIRN</sequence>
<dbReference type="RefSeq" id="WP_306075506.1">
    <property type="nucleotide sequence ID" value="NZ_JAROBZ020000001.1"/>
</dbReference>
<keyword evidence="2" id="KW-1185">Reference proteome</keyword>
<organism evidence="1 2">
    <name type="scientific">Neobacillus driksii</name>
    <dbReference type="NCBI Taxonomy" id="3035913"/>
    <lineage>
        <taxon>Bacteria</taxon>
        <taxon>Bacillati</taxon>
        <taxon>Bacillota</taxon>
        <taxon>Bacilli</taxon>
        <taxon>Bacillales</taxon>
        <taxon>Bacillaceae</taxon>
        <taxon>Neobacillus</taxon>
    </lineage>
</organism>
<evidence type="ECO:0000313" key="1">
    <source>
        <dbReference type="EMBL" id="MFB3166782.1"/>
    </source>
</evidence>
<proteinExistence type="predicted"/>
<comment type="caution">
    <text evidence="1">The sequence shown here is derived from an EMBL/GenBank/DDBJ whole genome shotgun (WGS) entry which is preliminary data.</text>
</comment>
<dbReference type="Proteomes" id="UP001241748">
    <property type="component" value="Unassembled WGS sequence"/>
</dbReference>
<evidence type="ECO:0000313" key="2">
    <source>
        <dbReference type="Proteomes" id="UP001241748"/>
    </source>
</evidence>
<gene>
    <name evidence="1" type="ORF">P5G62_006635</name>
</gene>
<reference evidence="1 2" key="1">
    <citation type="submission" date="2024-05" db="EMBL/GenBank/DDBJ databases">
        <authorList>
            <person name="Venkateswaran K."/>
        </authorList>
    </citation>
    <scope>NUCLEOTIDE SEQUENCE [LARGE SCALE GENOMIC DNA]</scope>
    <source>
        <strain evidence="1 2">179-C4-2-HS</strain>
    </source>
</reference>